<evidence type="ECO:0000313" key="7">
    <source>
        <dbReference type="EnsemblMetazoa" id="ACHR005594-PA"/>
    </source>
</evidence>
<dbReference type="PANTHER" id="PTHR24373">
    <property type="entry name" value="SLIT RELATED LEUCINE-RICH REPEAT NEURONAL PROTEIN"/>
    <property type="match status" value="1"/>
</dbReference>
<dbReference type="SMART" id="SM00369">
    <property type="entry name" value="LRR_TYP"/>
    <property type="match status" value="7"/>
</dbReference>
<keyword evidence="5" id="KW-1133">Transmembrane helix</keyword>
<keyword evidence="1" id="KW-0433">Leucine-rich repeat</keyword>
<dbReference type="AlphaFoldDB" id="A0A182K4A9"/>
<dbReference type="STRING" id="43041.A0A182K4A9"/>
<dbReference type="Proteomes" id="UP000075881">
    <property type="component" value="Unassembled WGS sequence"/>
</dbReference>
<dbReference type="PANTHER" id="PTHR24373:SF398">
    <property type="entry name" value="LEUCINE-RICH REPEAT-CONTAINING G-PROTEIN COUPLED RECEPTOR 6"/>
    <property type="match status" value="1"/>
</dbReference>
<evidence type="ECO:0008006" key="9">
    <source>
        <dbReference type="Google" id="ProtNLM"/>
    </source>
</evidence>
<sequence>MKLSFAGILVGITLNALVSYETADAALCMCHPSSCVVINANSSMLSHPELYCPANMMSINDLLILRYNDTILTVDSFAPFTNLTSVEIFQGSLSRIEPGAFEKTPALFKIIVRSNVLSTLEDYTFRGLDGLHILYLISNNLTTIAPNAFYGLKNLTYLVLSGNQITQLPSTLFSSSPLLRSVSLNNNMLTGLPTGIFDNIDSLFKLDVSYNQLSEFDFPDLQVTLLFLHNNSLTSLQVGDHVKVVQAHQNRIRTISGSGFNLTDLLLSDNAIADVTPIMAMKNLSKLSLSNNPLRPDSTFGSLDRLEELFLSRTNLMISEQTFANLSWMTLLDLSYNNLTQLDFSMFAAMNKLKSLIVAYNRIETINFIELREYLPELRVLEICGNGWNATYLERMLGKMRKHKLRADMQGLSHSLIFSSVFVELCSAGVETSTKPSFDYSDYYSEDFGDGIEQEIAEYTTSSPRPQPRVSESAKAGHVSSTSKPMTTMVPMFALEPTASVRLNTMVTADVILPAEQQPVVGSSPLYITFQVLVYTFSVFGIVCLVVLGYYMRKRRFDVRRATSIDSADSVRLV</sequence>
<dbReference type="Gene3D" id="3.80.10.10">
    <property type="entry name" value="Ribonuclease Inhibitor"/>
    <property type="match status" value="1"/>
</dbReference>
<dbReference type="EnsemblMetazoa" id="ACHR005594-RA">
    <property type="protein sequence ID" value="ACHR005594-PA"/>
    <property type="gene ID" value="ACHR005594"/>
</dbReference>
<dbReference type="InterPro" id="IPR050328">
    <property type="entry name" value="Dev_Immune_Receptor"/>
</dbReference>
<feature type="chain" id="PRO_5008125074" description="Leucine rich immune protein (Coil-less)" evidence="6">
    <location>
        <begin position="26"/>
        <end position="574"/>
    </location>
</feature>
<evidence type="ECO:0000256" key="6">
    <source>
        <dbReference type="SAM" id="SignalP"/>
    </source>
</evidence>
<reference evidence="7" key="2">
    <citation type="submission" date="2020-05" db="UniProtKB">
        <authorList>
            <consortium name="EnsemblMetazoa"/>
        </authorList>
    </citation>
    <scope>IDENTIFICATION</scope>
    <source>
        <strain evidence="7">ACHKN1017</strain>
    </source>
</reference>
<dbReference type="PROSITE" id="PS51450">
    <property type="entry name" value="LRR"/>
    <property type="match status" value="2"/>
</dbReference>
<feature type="transmembrane region" description="Helical" evidence="5">
    <location>
        <begin position="526"/>
        <end position="551"/>
    </location>
</feature>
<evidence type="ECO:0000256" key="2">
    <source>
        <dbReference type="ARBA" id="ARBA00022729"/>
    </source>
</evidence>
<dbReference type="SUPFAM" id="SSF52058">
    <property type="entry name" value="L domain-like"/>
    <property type="match status" value="1"/>
</dbReference>
<name>A0A182K4A9_9DIPT</name>
<dbReference type="InterPro" id="IPR032675">
    <property type="entry name" value="LRR_dom_sf"/>
</dbReference>
<accession>A0A182K4A9</accession>
<feature type="region of interest" description="Disordered" evidence="4">
    <location>
        <begin position="460"/>
        <end position="483"/>
    </location>
</feature>
<evidence type="ECO:0000313" key="8">
    <source>
        <dbReference type="Proteomes" id="UP000075881"/>
    </source>
</evidence>
<evidence type="ECO:0000256" key="3">
    <source>
        <dbReference type="ARBA" id="ARBA00022737"/>
    </source>
</evidence>
<proteinExistence type="predicted"/>
<feature type="signal peptide" evidence="6">
    <location>
        <begin position="1"/>
        <end position="25"/>
    </location>
</feature>
<dbReference type="InterPro" id="IPR003591">
    <property type="entry name" value="Leu-rich_rpt_typical-subtyp"/>
</dbReference>
<keyword evidence="5" id="KW-0812">Transmembrane</keyword>
<evidence type="ECO:0000256" key="4">
    <source>
        <dbReference type="SAM" id="MobiDB-lite"/>
    </source>
</evidence>
<keyword evidence="3" id="KW-0677">Repeat</keyword>
<organism evidence="7 8">
    <name type="scientific">Anopheles christyi</name>
    <dbReference type="NCBI Taxonomy" id="43041"/>
    <lineage>
        <taxon>Eukaryota</taxon>
        <taxon>Metazoa</taxon>
        <taxon>Ecdysozoa</taxon>
        <taxon>Arthropoda</taxon>
        <taxon>Hexapoda</taxon>
        <taxon>Insecta</taxon>
        <taxon>Pterygota</taxon>
        <taxon>Neoptera</taxon>
        <taxon>Endopterygota</taxon>
        <taxon>Diptera</taxon>
        <taxon>Nematocera</taxon>
        <taxon>Culicoidea</taxon>
        <taxon>Culicidae</taxon>
        <taxon>Anophelinae</taxon>
        <taxon>Anopheles</taxon>
    </lineage>
</organism>
<dbReference type="InterPro" id="IPR001611">
    <property type="entry name" value="Leu-rich_rpt"/>
</dbReference>
<keyword evidence="2 6" id="KW-0732">Signal</keyword>
<keyword evidence="8" id="KW-1185">Reference proteome</keyword>
<dbReference type="Pfam" id="PF13855">
    <property type="entry name" value="LRR_8"/>
    <property type="match status" value="2"/>
</dbReference>
<reference evidence="8" key="1">
    <citation type="submission" date="2013-03" db="EMBL/GenBank/DDBJ databases">
        <title>The Genome Sequence of Anopheles christyi ACHKN1017.</title>
        <authorList>
            <consortium name="The Broad Institute Genomics Platform"/>
            <person name="Neafsey D.E."/>
            <person name="Besansky N."/>
            <person name="Walker B."/>
            <person name="Young S.K."/>
            <person name="Zeng Q."/>
            <person name="Gargeya S."/>
            <person name="Fitzgerald M."/>
            <person name="Haas B."/>
            <person name="Abouelleil A."/>
            <person name="Allen A.W."/>
            <person name="Alvarado L."/>
            <person name="Arachchi H.M."/>
            <person name="Berlin A.M."/>
            <person name="Chapman S.B."/>
            <person name="Gainer-Dewar J."/>
            <person name="Goldberg J."/>
            <person name="Griggs A."/>
            <person name="Gujja S."/>
            <person name="Hansen M."/>
            <person name="Howarth C."/>
            <person name="Imamovic A."/>
            <person name="Ireland A."/>
            <person name="Larimer J."/>
            <person name="McCowan C."/>
            <person name="Murphy C."/>
            <person name="Pearson M."/>
            <person name="Poon T.W."/>
            <person name="Priest M."/>
            <person name="Roberts A."/>
            <person name="Saif S."/>
            <person name="Shea T."/>
            <person name="Sisk P."/>
            <person name="Sykes S."/>
            <person name="Wortman J."/>
            <person name="Nusbaum C."/>
            <person name="Birren B."/>
        </authorList>
    </citation>
    <scope>NUCLEOTIDE SEQUENCE [LARGE SCALE GENOMIC DNA]</scope>
    <source>
        <strain evidence="8">ACHKN1017</strain>
    </source>
</reference>
<dbReference type="VEuPathDB" id="VectorBase:ACHR005594"/>
<evidence type="ECO:0000256" key="5">
    <source>
        <dbReference type="SAM" id="Phobius"/>
    </source>
</evidence>
<keyword evidence="5" id="KW-0472">Membrane</keyword>
<protein>
    <recommendedName>
        <fullName evidence="9">Leucine rich immune protein (Coil-less)</fullName>
    </recommendedName>
</protein>
<evidence type="ECO:0000256" key="1">
    <source>
        <dbReference type="ARBA" id="ARBA00022614"/>
    </source>
</evidence>